<name>A0A495IE20_9MICO</name>
<evidence type="ECO:0000313" key="2">
    <source>
        <dbReference type="Proteomes" id="UP000280008"/>
    </source>
</evidence>
<sequence>MKRVVVVGSGGSSDRLVTLHSRRAAARYLATIAASRSAS</sequence>
<evidence type="ECO:0000313" key="1">
    <source>
        <dbReference type="EMBL" id="RKR74232.1"/>
    </source>
</evidence>
<keyword evidence="2" id="KW-1185">Reference proteome</keyword>
<reference evidence="1 2" key="1">
    <citation type="submission" date="2018-10" db="EMBL/GenBank/DDBJ databases">
        <title>Sequencing the genomes of 1000 actinobacteria strains.</title>
        <authorList>
            <person name="Klenk H.-P."/>
        </authorList>
    </citation>
    <scope>NUCLEOTIDE SEQUENCE [LARGE SCALE GENOMIC DNA]</scope>
    <source>
        <strain evidence="1 2">DSM 17894</strain>
    </source>
</reference>
<dbReference type="Proteomes" id="UP000280008">
    <property type="component" value="Unassembled WGS sequence"/>
</dbReference>
<dbReference type="EMBL" id="RBKS01000001">
    <property type="protein sequence ID" value="RKR74232.1"/>
    <property type="molecule type" value="Genomic_DNA"/>
</dbReference>
<protein>
    <submittedName>
        <fullName evidence="1">Uncharacterized protein</fullName>
    </submittedName>
</protein>
<accession>A0A495IE20</accession>
<dbReference type="AlphaFoldDB" id="A0A495IE20"/>
<gene>
    <name evidence="1" type="ORF">C8E83_1341</name>
</gene>
<proteinExistence type="predicted"/>
<organism evidence="1 2">
    <name type="scientific">Frondihabitans australicus</name>
    <dbReference type="NCBI Taxonomy" id="386892"/>
    <lineage>
        <taxon>Bacteria</taxon>
        <taxon>Bacillati</taxon>
        <taxon>Actinomycetota</taxon>
        <taxon>Actinomycetes</taxon>
        <taxon>Micrococcales</taxon>
        <taxon>Microbacteriaceae</taxon>
        <taxon>Frondihabitans</taxon>
    </lineage>
</organism>
<comment type="caution">
    <text evidence="1">The sequence shown here is derived from an EMBL/GenBank/DDBJ whole genome shotgun (WGS) entry which is preliminary data.</text>
</comment>